<evidence type="ECO:0000313" key="2">
    <source>
        <dbReference type="Proteomes" id="UP001380365"/>
    </source>
</evidence>
<sequence>MEQIEGQLAADPCLKNIASMRRTYAYARRGWKIDPNRIDVSIERAGFDGLPAGRIITSPPSQVGIDERERFSAAATYVVSADALDIWACGGSRSGLRHLPRF</sequence>
<dbReference type="Proteomes" id="UP001380365">
    <property type="component" value="Unassembled WGS sequence"/>
</dbReference>
<dbReference type="EMBL" id="JBBGZA010000001">
    <property type="protein sequence ID" value="MEJ5094740.1"/>
    <property type="molecule type" value="Genomic_DNA"/>
</dbReference>
<keyword evidence="2" id="KW-1185">Reference proteome</keyword>
<proteinExistence type="predicted"/>
<organism evidence="1 2">
    <name type="scientific">Sphingomonas molluscorum</name>
    <dbReference type="NCBI Taxonomy" id="418184"/>
    <lineage>
        <taxon>Bacteria</taxon>
        <taxon>Pseudomonadati</taxon>
        <taxon>Pseudomonadota</taxon>
        <taxon>Alphaproteobacteria</taxon>
        <taxon>Sphingomonadales</taxon>
        <taxon>Sphingomonadaceae</taxon>
        <taxon>Sphingomonas</taxon>
    </lineage>
</organism>
<evidence type="ECO:0008006" key="3">
    <source>
        <dbReference type="Google" id="ProtNLM"/>
    </source>
</evidence>
<protein>
    <recommendedName>
        <fullName evidence="3">Transposase</fullName>
    </recommendedName>
</protein>
<name>A0ABU8Q5I4_9SPHN</name>
<gene>
    <name evidence="1" type="ORF">WH159_09335</name>
</gene>
<reference evidence="1 2" key="1">
    <citation type="submission" date="2023-12" db="EMBL/GenBank/DDBJ databases">
        <title>Gut-associated functions are favored during microbiome assembly across C. elegans life.</title>
        <authorList>
            <person name="Zimmermann J."/>
        </authorList>
    </citation>
    <scope>NUCLEOTIDE SEQUENCE [LARGE SCALE GENOMIC DNA]</scope>
    <source>
        <strain evidence="1 2">JUb134</strain>
    </source>
</reference>
<dbReference type="RefSeq" id="WP_165890025.1">
    <property type="nucleotide sequence ID" value="NZ_JBBGZA010000001.1"/>
</dbReference>
<accession>A0ABU8Q5I4</accession>
<evidence type="ECO:0000313" key="1">
    <source>
        <dbReference type="EMBL" id="MEJ5094740.1"/>
    </source>
</evidence>
<comment type="caution">
    <text evidence="1">The sequence shown here is derived from an EMBL/GenBank/DDBJ whole genome shotgun (WGS) entry which is preliminary data.</text>
</comment>